<reference evidence="3 4" key="1">
    <citation type="submission" date="2019-11" db="EMBL/GenBank/DDBJ databases">
        <authorList>
            <person name="An D."/>
        </authorList>
    </citation>
    <scope>NUCLEOTIDE SEQUENCE [LARGE SCALE GENOMIC DNA]</scope>
    <source>
        <strain evidence="3 4">YIM 103518</strain>
    </source>
</reference>
<reference evidence="1 5" key="2">
    <citation type="submission" date="2023-11" db="EMBL/GenBank/DDBJ databases">
        <title>The common occurrence of Acinetobacte faecalis in cattle feces and its emended description.</title>
        <authorList>
            <person name="Kyselkova M."/>
            <person name="Xanthopoulou K."/>
            <person name="Shestivska V."/>
            <person name="Spanelova P."/>
            <person name="Maixnerova M."/>
            <person name="Higgins P.G."/>
            <person name="Nemec A."/>
        </authorList>
    </citation>
    <scope>NUCLEOTIDE SEQUENCE [LARGE SCALE GENOMIC DNA]</scope>
    <source>
        <strain evidence="1 5">ANC 7483</strain>
    </source>
</reference>
<evidence type="ECO:0000313" key="3">
    <source>
        <dbReference type="EMBL" id="MTD10068.1"/>
    </source>
</evidence>
<evidence type="ECO:0000313" key="1">
    <source>
        <dbReference type="EMBL" id="MDY6485724.1"/>
    </source>
</evidence>
<dbReference type="Proteomes" id="UP001284094">
    <property type="component" value="Unassembled WGS sequence"/>
</dbReference>
<evidence type="ECO:0000313" key="6">
    <source>
        <dbReference type="Proteomes" id="UP001284094"/>
    </source>
</evidence>
<sequence length="203" mass="23599">MSSELLSRTQKREAIGRGLSPYMNENSLQRVLNYWEDEYGDQPPFVLNKFLTEICNTDELRFFKKDILKKVLGELATLEKDVLLNPSKTPKVNDLVLSKQTYEAFVSFVQDVCSTVDFKNFSEFNDDVKIALKESKFELLTNSNINDKVFLDFIPTESYARFITTLYEVYCEYFGPPKADQVYAQLKLKVKQTYPQVDIHVLL</sequence>
<dbReference type="RefSeq" id="WP_154771734.1">
    <property type="nucleotide sequence ID" value="NZ_JAXHPJ010000013.1"/>
</dbReference>
<keyword evidence="6" id="KW-1185">Reference proteome</keyword>
<dbReference type="EMBL" id="WLYL01000002">
    <property type="protein sequence ID" value="MTD10068.1"/>
    <property type="molecule type" value="Genomic_DNA"/>
</dbReference>
<gene>
    <name evidence="3" type="ORF">GIX10_01165</name>
    <name evidence="2" type="ORF">SKM48_02840</name>
    <name evidence="1" type="ORF">SKM51_00580</name>
</gene>
<evidence type="ECO:0000313" key="4">
    <source>
        <dbReference type="Proteomes" id="UP000473854"/>
    </source>
</evidence>
<name>A0A6L6GC33_9GAMM</name>
<dbReference type="EMBL" id="JAXHPL010000002">
    <property type="protein sequence ID" value="MDY6485724.1"/>
    <property type="molecule type" value="Genomic_DNA"/>
</dbReference>
<evidence type="ECO:0000313" key="5">
    <source>
        <dbReference type="Proteomes" id="UP001278995"/>
    </source>
</evidence>
<organism evidence="3 4">
    <name type="scientific">Acinetobacter faecalis</name>
    <dbReference type="NCBI Taxonomy" id="2665161"/>
    <lineage>
        <taxon>Bacteria</taxon>
        <taxon>Pseudomonadati</taxon>
        <taxon>Pseudomonadota</taxon>
        <taxon>Gammaproteobacteria</taxon>
        <taxon>Moraxellales</taxon>
        <taxon>Moraxellaceae</taxon>
        <taxon>Acinetobacter</taxon>
    </lineage>
</organism>
<protein>
    <submittedName>
        <fullName evidence="3">Uncharacterized protein</fullName>
    </submittedName>
</protein>
<accession>A0A6L6GC33</accession>
<dbReference type="EMBL" id="JAXHPO010000008">
    <property type="protein sequence ID" value="MDY6549712.1"/>
    <property type="molecule type" value="Genomic_DNA"/>
</dbReference>
<dbReference type="Proteomes" id="UP001278995">
    <property type="component" value="Unassembled WGS sequence"/>
</dbReference>
<reference evidence="2 6" key="4">
    <citation type="journal article" date="2024" name="Syst. Appl. Microbiol.">
        <title>Evidence for the occurrence of Acinetobacter faecalis in cattle feces and its emended description.</title>
        <authorList>
            <person name="Kyselkova M."/>
            <person name="Xanthopoulou K."/>
            <person name="Shestivska V."/>
            <person name="Spanelova P."/>
            <person name="Maixnerova M."/>
            <person name="Higgins P.G."/>
            <person name="Nemec A."/>
        </authorList>
    </citation>
    <scope>NUCLEOTIDE SEQUENCE [LARGE SCALE GENOMIC DNA]</scope>
    <source>
        <strain evidence="2 6">ANC 7225</strain>
    </source>
</reference>
<evidence type="ECO:0000313" key="2">
    <source>
        <dbReference type="EMBL" id="MDY6549712.1"/>
    </source>
</evidence>
<comment type="caution">
    <text evidence="3">The sequence shown here is derived from an EMBL/GenBank/DDBJ whole genome shotgun (WGS) entry which is preliminary data.</text>
</comment>
<dbReference type="Proteomes" id="UP000473854">
    <property type="component" value="Unassembled WGS sequence"/>
</dbReference>
<dbReference type="AlphaFoldDB" id="A0A6L6GC33"/>
<proteinExistence type="predicted"/>
<reference evidence="2" key="3">
    <citation type="submission" date="2023-11" db="EMBL/GenBank/DDBJ databases">
        <authorList>
            <person name="Kyselkova M."/>
            <person name="Xanthopoulou K."/>
            <person name="Shestivska V."/>
            <person name="Spanelova P."/>
            <person name="Maixnerova M."/>
            <person name="Higgins P.G."/>
            <person name="Nemec A."/>
        </authorList>
    </citation>
    <scope>NUCLEOTIDE SEQUENCE</scope>
    <source>
        <strain evidence="2">ANC 7225</strain>
    </source>
</reference>